<proteinExistence type="predicted"/>
<evidence type="ECO:0000256" key="1">
    <source>
        <dbReference type="SAM" id="MobiDB-lite"/>
    </source>
</evidence>
<dbReference type="GeneID" id="43672448"/>
<dbReference type="RefSeq" id="XP_031938858.1">
    <property type="nucleotide sequence ID" value="XM_032087757.1"/>
</dbReference>
<protein>
    <submittedName>
        <fullName evidence="2">Uncharacterized protein</fullName>
    </submittedName>
</protein>
<accession>A0A5N7D5G6</accession>
<dbReference type="Proteomes" id="UP000325579">
    <property type="component" value="Unassembled WGS sequence"/>
</dbReference>
<accession>A0A5N6HN89</accession>
<sequence>MSIFSLGIDQKPPPQNHELAQQSPPTTANDSDTYEELAPQRPTHRKDEGFQVSDRDCILEASDRDCTLEVNNHRVQEIHKEAVAEASGDTEASTLEKAHRSNRSRNCFRENGRIQESRVCCAVAVVVVIIVITIPSSCSYEALRFESIAQSAIKRRMQLLLKHVREGGMLGALITR</sequence>
<dbReference type="AlphaFoldDB" id="A0A5N7D5G6"/>
<evidence type="ECO:0000313" key="3">
    <source>
        <dbReference type="Proteomes" id="UP000325579"/>
    </source>
</evidence>
<name>A0A5N7D5G6_9EURO</name>
<organism evidence="2 3">
    <name type="scientific">Aspergillus pseudonomiae</name>
    <dbReference type="NCBI Taxonomy" id="1506151"/>
    <lineage>
        <taxon>Eukaryota</taxon>
        <taxon>Fungi</taxon>
        <taxon>Dikarya</taxon>
        <taxon>Ascomycota</taxon>
        <taxon>Pezizomycotina</taxon>
        <taxon>Eurotiomycetes</taxon>
        <taxon>Eurotiomycetidae</taxon>
        <taxon>Eurotiales</taxon>
        <taxon>Aspergillaceae</taxon>
        <taxon>Aspergillus</taxon>
        <taxon>Aspergillus subgen. Circumdati</taxon>
    </lineage>
</organism>
<feature type="compositionally biased region" description="Polar residues" evidence="1">
    <location>
        <begin position="18"/>
        <end position="31"/>
    </location>
</feature>
<keyword evidence="3" id="KW-1185">Reference proteome</keyword>
<dbReference type="EMBL" id="ML736799">
    <property type="protein sequence ID" value="KAE8401539.1"/>
    <property type="molecule type" value="Genomic_DNA"/>
</dbReference>
<evidence type="ECO:0000313" key="2">
    <source>
        <dbReference type="EMBL" id="KAE8401539.1"/>
    </source>
</evidence>
<gene>
    <name evidence="2" type="ORF">BDV37DRAFT_285560</name>
</gene>
<feature type="region of interest" description="Disordered" evidence="1">
    <location>
        <begin position="1"/>
        <end position="49"/>
    </location>
</feature>
<reference evidence="2 3" key="1">
    <citation type="submission" date="2019-04" db="EMBL/GenBank/DDBJ databases">
        <authorList>
            <consortium name="DOE Joint Genome Institute"/>
            <person name="Mondo S."/>
            <person name="Kjaerbolling I."/>
            <person name="Vesth T."/>
            <person name="Frisvad J.C."/>
            <person name="Nybo J.L."/>
            <person name="Theobald S."/>
            <person name="Kildgaard S."/>
            <person name="Isbrandt T."/>
            <person name="Kuo A."/>
            <person name="Sato A."/>
            <person name="Lyhne E.K."/>
            <person name="Kogle M.E."/>
            <person name="Wiebenga A."/>
            <person name="Kun R.S."/>
            <person name="Lubbers R.J."/>
            <person name="Makela M.R."/>
            <person name="Barry K."/>
            <person name="Chovatia M."/>
            <person name="Clum A."/>
            <person name="Daum C."/>
            <person name="Haridas S."/>
            <person name="He G."/>
            <person name="LaButti K."/>
            <person name="Lipzen A."/>
            <person name="Riley R."/>
            <person name="Salamov A."/>
            <person name="Simmons B.A."/>
            <person name="Magnuson J.K."/>
            <person name="Henrissat B."/>
            <person name="Mortensen U.H."/>
            <person name="Larsen T.O."/>
            <person name="Devries R.P."/>
            <person name="Grigoriev I.V."/>
            <person name="Machida M."/>
            <person name="Baker S.E."/>
            <person name="Andersen M.R."/>
            <person name="Cantor M.N."/>
            <person name="Hua S.X."/>
        </authorList>
    </citation>
    <scope>NUCLEOTIDE SEQUENCE [LARGE SCALE GENOMIC DNA]</scope>
    <source>
        <strain evidence="2 3">CBS 119388</strain>
    </source>
</reference>
<dbReference type="OrthoDB" id="4361335at2759"/>